<proteinExistence type="predicted"/>
<organism evidence="1 2">
    <name type="scientific">Microbacterium algihabitans</name>
    <dbReference type="NCBI Taxonomy" id="3075992"/>
    <lineage>
        <taxon>Bacteria</taxon>
        <taxon>Bacillati</taxon>
        <taxon>Actinomycetota</taxon>
        <taxon>Actinomycetes</taxon>
        <taxon>Micrococcales</taxon>
        <taxon>Microbacteriaceae</taxon>
        <taxon>Microbacterium</taxon>
    </lineage>
</organism>
<keyword evidence="2" id="KW-1185">Reference proteome</keyword>
<evidence type="ECO:0000313" key="2">
    <source>
        <dbReference type="Proteomes" id="UP001256673"/>
    </source>
</evidence>
<name>A0ABU3RQX5_9MICO</name>
<protein>
    <submittedName>
        <fullName evidence="1">Uncharacterized protein</fullName>
    </submittedName>
</protein>
<comment type="caution">
    <text evidence="1">The sequence shown here is derived from an EMBL/GenBank/DDBJ whole genome shotgun (WGS) entry which is preliminary data.</text>
</comment>
<reference evidence="1 2" key="1">
    <citation type="submission" date="2023-09" db="EMBL/GenBank/DDBJ databases">
        <title>Microbacterium fusihabitans sp. nov., Microbacterium phycihabitans sp. nov., and Microbacterium cervinum sp. nov., isolated from dried seaweeds of beach.</title>
        <authorList>
            <person name="Lee S.D."/>
        </authorList>
    </citation>
    <scope>NUCLEOTIDE SEQUENCE [LARGE SCALE GENOMIC DNA]</scope>
    <source>
        <strain evidence="1 2">KSW2-21</strain>
    </source>
</reference>
<dbReference type="RefSeq" id="WP_316000421.1">
    <property type="nucleotide sequence ID" value="NZ_JAWDIU010000001.1"/>
</dbReference>
<accession>A0ABU3RQX5</accession>
<dbReference type="EMBL" id="JAWDIU010000001">
    <property type="protein sequence ID" value="MDU0325296.1"/>
    <property type="molecule type" value="Genomic_DNA"/>
</dbReference>
<gene>
    <name evidence="1" type="ORF">RWH43_00870</name>
</gene>
<dbReference type="Proteomes" id="UP001256673">
    <property type="component" value="Unassembled WGS sequence"/>
</dbReference>
<evidence type="ECO:0000313" key="1">
    <source>
        <dbReference type="EMBL" id="MDU0325296.1"/>
    </source>
</evidence>
<sequence length="119" mass="12503">MSHSTYLGIEVEDPRFDASIRLNGQPVAAARIGGRTARGASSVTRKDFTDRLGLPEDATNAQFMAALDARLTGRPAAAAESAEDALYARVTGQATAPTPAPVNMTDDALWGRLFSKPAA</sequence>